<protein>
    <submittedName>
        <fullName evidence="2">MABP domain-containing protein</fullName>
    </submittedName>
</protein>
<accession>A0AC35TT15</accession>
<proteinExistence type="predicted"/>
<name>A0AC35TT15_9BILA</name>
<dbReference type="WBParaSite" id="RSKR_0000398000.1">
    <property type="protein sequence ID" value="RSKR_0000398000.1"/>
    <property type="gene ID" value="RSKR_0000398000"/>
</dbReference>
<reference evidence="2" key="1">
    <citation type="submission" date="2016-11" db="UniProtKB">
        <authorList>
            <consortium name="WormBaseParasite"/>
        </authorList>
    </citation>
    <scope>IDENTIFICATION</scope>
    <source>
        <strain evidence="2">KR3021</strain>
    </source>
</reference>
<evidence type="ECO:0000313" key="2">
    <source>
        <dbReference type="WBParaSite" id="RSKR_0000398000.1"/>
    </source>
</evidence>
<evidence type="ECO:0000313" key="1">
    <source>
        <dbReference type="Proteomes" id="UP000095286"/>
    </source>
</evidence>
<organism evidence="1 2">
    <name type="scientific">Rhabditophanes sp. KR3021</name>
    <dbReference type="NCBI Taxonomy" id="114890"/>
    <lineage>
        <taxon>Eukaryota</taxon>
        <taxon>Metazoa</taxon>
        <taxon>Ecdysozoa</taxon>
        <taxon>Nematoda</taxon>
        <taxon>Chromadorea</taxon>
        <taxon>Rhabditida</taxon>
        <taxon>Tylenchina</taxon>
        <taxon>Panagrolaimomorpha</taxon>
        <taxon>Strongyloidoidea</taxon>
        <taxon>Alloionematidae</taxon>
        <taxon>Rhabditophanes</taxon>
    </lineage>
</organism>
<dbReference type="Proteomes" id="UP000095286">
    <property type="component" value="Unplaced"/>
</dbReference>
<sequence length="271" mass="30634">MLARTSELDGENGTKPIYGIVIIADQNKAPTHFTPIIKTFDDSSDADLWKESGFMSFLNRPVRYLCVSKTQINGQSEILHDIQITKEDAVIPHGFTEISATSDSRERSLRKRRLLVSFLPKERIIDAITEIIIVKSKKPYRGYTPAGEIDGLYIWYKATPINVCITGMSKSISNPVLDNTLYPNLPTPSNSIGNHMNDYNNLANDVHSFTIKTVDEKQKIVQKVPFVLNDLIVSNDKTSSRHSNNIPEIPYLKSLNIDNYKFDLERSILSM</sequence>